<proteinExistence type="predicted"/>
<sequence length="54" mass="6259">MRGTCESSGLSLKLPRISVDFYAYAWVWNAWLELELISDASHAYACFLRLYVEI</sequence>
<feature type="non-terminal residue" evidence="1">
    <location>
        <position position="54"/>
    </location>
</feature>
<accession>A0ABU6ZVZ8</accession>
<dbReference type="EMBL" id="JASCZI010274329">
    <property type="protein sequence ID" value="MED6225901.1"/>
    <property type="molecule type" value="Genomic_DNA"/>
</dbReference>
<evidence type="ECO:0000313" key="2">
    <source>
        <dbReference type="Proteomes" id="UP001341840"/>
    </source>
</evidence>
<evidence type="ECO:0000313" key="1">
    <source>
        <dbReference type="EMBL" id="MED6225901.1"/>
    </source>
</evidence>
<gene>
    <name evidence="1" type="ORF">PIB30_098060</name>
</gene>
<comment type="caution">
    <text evidence="1">The sequence shown here is derived from an EMBL/GenBank/DDBJ whole genome shotgun (WGS) entry which is preliminary data.</text>
</comment>
<dbReference type="Proteomes" id="UP001341840">
    <property type="component" value="Unassembled WGS sequence"/>
</dbReference>
<protein>
    <submittedName>
        <fullName evidence="1">Uncharacterized protein</fullName>
    </submittedName>
</protein>
<name>A0ABU6ZVZ8_9FABA</name>
<keyword evidence="2" id="KW-1185">Reference proteome</keyword>
<organism evidence="1 2">
    <name type="scientific">Stylosanthes scabra</name>
    <dbReference type="NCBI Taxonomy" id="79078"/>
    <lineage>
        <taxon>Eukaryota</taxon>
        <taxon>Viridiplantae</taxon>
        <taxon>Streptophyta</taxon>
        <taxon>Embryophyta</taxon>
        <taxon>Tracheophyta</taxon>
        <taxon>Spermatophyta</taxon>
        <taxon>Magnoliopsida</taxon>
        <taxon>eudicotyledons</taxon>
        <taxon>Gunneridae</taxon>
        <taxon>Pentapetalae</taxon>
        <taxon>rosids</taxon>
        <taxon>fabids</taxon>
        <taxon>Fabales</taxon>
        <taxon>Fabaceae</taxon>
        <taxon>Papilionoideae</taxon>
        <taxon>50 kb inversion clade</taxon>
        <taxon>dalbergioids sensu lato</taxon>
        <taxon>Dalbergieae</taxon>
        <taxon>Pterocarpus clade</taxon>
        <taxon>Stylosanthes</taxon>
    </lineage>
</organism>
<reference evidence="1 2" key="1">
    <citation type="journal article" date="2023" name="Plants (Basel)">
        <title>Bridging the Gap: Combining Genomics and Transcriptomics Approaches to Understand Stylosanthes scabra, an Orphan Legume from the Brazilian Caatinga.</title>
        <authorList>
            <person name="Ferreira-Neto J.R.C."/>
            <person name="da Silva M.D."/>
            <person name="Binneck E."/>
            <person name="de Melo N.F."/>
            <person name="da Silva R.H."/>
            <person name="de Melo A.L.T.M."/>
            <person name="Pandolfi V."/>
            <person name="Bustamante F.O."/>
            <person name="Brasileiro-Vidal A.C."/>
            <person name="Benko-Iseppon A.M."/>
        </authorList>
    </citation>
    <scope>NUCLEOTIDE SEQUENCE [LARGE SCALE GENOMIC DNA]</scope>
    <source>
        <tissue evidence="1">Leaves</tissue>
    </source>
</reference>